<sequence length="335" mass="37051">MNKVRIGFIGVGGMAEGHMKALERIEGAEITAVFDINEARARQIAQEYGATAYESRDQLMDSGQVDALFICTPPFAREDIEEAAASRGLHLLAEKPVGLNLEEARRKENIIRDSGIIHSSGYCLRYLDTVQKARQFLAGRQIDMILAYRIGGMPGVPWWRIMERSGGQLVEMSTHQVDLIRYLAGDFRDIQAIYGRRHIHREHPEATVPDVGVVSFTLQSGAVGTISNTCLSQYVGRGEVELFGHNFYVSINGKSLLIIDNGQRHEEKCETDFVFEQDRAFVEAVRTGNRELVLGDYSEAVKTLAVTLTANESAAAHGIESTPPAASSEHPPTFE</sequence>
<dbReference type="Pfam" id="PF01408">
    <property type="entry name" value="GFO_IDH_MocA"/>
    <property type="match status" value="1"/>
</dbReference>
<keyword evidence="5" id="KW-1185">Reference proteome</keyword>
<dbReference type="Proteomes" id="UP001597120">
    <property type="component" value="Unassembled WGS sequence"/>
</dbReference>
<dbReference type="Gene3D" id="3.30.360.10">
    <property type="entry name" value="Dihydrodipicolinate Reductase, domain 2"/>
    <property type="match status" value="1"/>
</dbReference>
<feature type="domain" description="GFO/IDH/MocA-like oxidoreductase" evidence="3">
    <location>
        <begin position="157"/>
        <end position="244"/>
    </location>
</feature>
<dbReference type="EMBL" id="JBHTIU010000102">
    <property type="protein sequence ID" value="MFD0872147.1"/>
    <property type="molecule type" value="Genomic_DNA"/>
</dbReference>
<dbReference type="InterPro" id="IPR036291">
    <property type="entry name" value="NAD(P)-bd_dom_sf"/>
</dbReference>
<evidence type="ECO:0000259" key="2">
    <source>
        <dbReference type="Pfam" id="PF01408"/>
    </source>
</evidence>
<name>A0ABW3DI56_9BACL</name>
<protein>
    <submittedName>
        <fullName evidence="4">Gfo/Idh/MocA family protein</fullName>
    </submittedName>
</protein>
<dbReference type="SUPFAM" id="SSF55347">
    <property type="entry name" value="Glyceraldehyde-3-phosphate dehydrogenase-like, C-terminal domain"/>
    <property type="match status" value="1"/>
</dbReference>
<dbReference type="InterPro" id="IPR051450">
    <property type="entry name" value="Gfo/Idh/MocA_Oxidoreductases"/>
</dbReference>
<feature type="region of interest" description="Disordered" evidence="1">
    <location>
        <begin position="315"/>
        <end position="335"/>
    </location>
</feature>
<dbReference type="Pfam" id="PF22725">
    <property type="entry name" value="GFO_IDH_MocA_C3"/>
    <property type="match status" value="1"/>
</dbReference>
<gene>
    <name evidence="4" type="ORF">ACFQ03_23800</name>
</gene>
<dbReference type="RefSeq" id="WP_379291415.1">
    <property type="nucleotide sequence ID" value="NZ_JBHTIU010000102.1"/>
</dbReference>
<organism evidence="4 5">
    <name type="scientific">Paenibacillus residui</name>
    <dbReference type="NCBI Taxonomy" id="629724"/>
    <lineage>
        <taxon>Bacteria</taxon>
        <taxon>Bacillati</taxon>
        <taxon>Bacillota</taxon>
        <taxon>Bacilli</taxon>
        <taxon>Bacillales</taxon>
        <taxon>Paenibacillaceae</taxon>
        <taxon>Paenibacillus</taxon>
    </lineage>
</organism>
<reference evidence="5" key="1">
    <citation type="journal article" date="2019" name="Int. J. Syst. Evol. Microbiol.">
        <title>The Global Catalogue of Microorganisms (GCM) 10K type strain sequencing project: providing services to taxonomists for standard genome sequencing and annotation.</title>
        <authorList>
            <consortium name="The Broad Institute Genomics Platform"/>
            <consortium name="The Broad Institute Genome Sequencing Center for Infectious Disease"/>
            <person name="Wu L."/>
            <person name="Ma J."/>
        </authorList>
    </citation>
    <scope>NUCLEOTIDE SEQUENCE [LARGE SCALE GENOMIC DNA]</scope>
    <source>
        <strain evidence="5">CCUG 57263</strain>
    </source>
</reference>
<evidence type="ECO:0000259" key="3">
    <source>
        <dbReference type="Pfam" id="PF22725"/>
    </source>
</evidence>
<comment type="caution">
    <text evidence="4">The sequence shown here is derived from an EMBL/GenBank/DDBJ whole genome shotgun (WGS) entry which is preliminary data.</text>
</comment>
<evidence type="ECO:0000313" key="5">
    <source>
        <dbReference type="Proteomes" id="UP001597120"/>
    </source>
</evidence>
<feature type="domain" description="Gfo/Idh/MocA-like oxidoreductase N-terminal" evidence="2">
    <location>
        <begin position="4"/>
        <end position="117"/>
    </location>
</feature>
<accession>A0ABW3DI56</accession>
<dbReference type="InterPro" id="IPR055170">
    <property type="entry name" value="GFO_IDH_MocA-like_dom"/>
</dbReference>
<dbReference type="InterPro" id="IPR000683">
    <property type="entry name" value="Gfo/Idh/MocA-like_OxRdtase_N"/>
</dbReference>
<dbReference type="PANTHER" id="PTHR43377:SF1">
    <property type="entry name" value="BILIVERDIN REDUCTASE A"/>
    <property type="match status" value="1"/>
</dbReference>
<dbReference type="SUPFAM" id="SSF51735">
    <property type="entry name" value="NAD(P)-binding Rossmann-fold domains"/>
    <property type="match status" value="1"/>
</dbReference>
<evidence type="ECO:0000313" key="4">
    <source>
        <dbReference type="EMBL" id="MFD0872147.1"/>
    </source>
</evidence>
<proteinExistence type="predicted"/>
<dbReference type="PANTHER" id="PTHR43377">
    <property type="entry name" value="BILIVERDIN REDUCTASE A"/>
    <property type="match status" value="1"/>
</dbReference>
<evidence type="ECO:0000256" key="1">
    <source>
        <dbReference type="SAM" id="MobiDB-lite"/>
    </source>
</evidence>
<dbReference type="Gene3D" id="3.40.50.720">
    <property type="entry name" value="NAD(P)-binding Rossmann-like Domain"/>
    <property type="match status" value="1"/>
</dbReference>